<dbReference type="InterPro" id="IPR011705">
    <property type="entry name" value="BACK"/>
</dbReference>
<dbReference type="InterPro" id="IPR011333">
    <property type="entry name" value="SKP1/BTB/POZ_sf"/>
</dbReference>
<protein>
    <submittedName>
        <fullName evidence="2">BTB/POZ domain-containing protein 3</fullName>
    </submittedName>
</protein>
<evidence type="ECO:0000259" key="1">
    <source>
        <dbReference type="PROSITE" id="PS50097"/>
    </source>
</evidence>
<proteinExistence type="predicted"/>
<dbReference type="EMBL" id="KK121124">
    <property type="protein sequence ID" value="KFM79759.1"/>
    <property type="molecule type" value="Genomic_DNA"/>
</dbReference>
<keyword evidence="3" id="KW-1185">Reference proteome</keyword>
<sequence length="297" mass="33803">MDWRGRPTAICEVMRLALEKSILSDITFRVGSEAEEFKAHRLILALASPVFEAMFYGGLAEKGEKIDIPDISPEGFRCLLRYIYTANASFKNASDPFDTYIAADKYCIPCLKELSEHFASRSQITVKNVWIFLKHSLILDMNVVTERCLVYLKKCTDNALKDSSFLEASSEAIERILISDSLEAKELTLLKSIVRWAENQVSSSETASKKEYLDPLIRHIRFGVLDVESFCSFLDEESNILSDSDAIAIRKHLIDPQTCSLPDWCCSKKKRTTYVDQKPKTYLPSLASPKRRSNYRV</sequence>
<organism evidence="2 3">
    <name type="scientific">Stegodyphus mimosarum</name>
    <name type="common">African social velvet spider</name>
    <dbReference type="NCBI Taxonomy" id="407821"/>
    <lineage>
        <taxon>Eukaryota</taxon>
        <taxon>Metazoa</taxon>
        <taxon>Ecdysozoa</taxon>
        <taxon>Arthropoda</taxon>
        <taxon>Chelicerata</taxon>
        <taxon>Arachnida</taxon>
        <taxon>Araneae</taxon>
        <taxon>Araneomorphae</taxon>
        <taxon>Entelegynae</taxon>
        <taxon>Eresoidea</taxon>
        <taxon>Eresidae</taxon>
        <taxon>Stegodyphus</taxon>
    </lineage>
</organism>
<dbReference type="Proteomes" id="UP000054359">
    <property type="component" value="Unassembled WGS sequence"/>
</dbReference>
<dbReference type="PANTHER" id="PTHR45774:SF3">
    <property type="entry name" value="BTB (POZ) DOMAIN-CONTAINING 2B-RELATED"/>
    <property type="match status" value="1"/>
</dbReference>
<gene>
    <name evidence="2" type="ORF">X975_01121</name>
</gene>
<dbReference type="OrthoDB" id="6412022at2759"/>
<feature type="domain" description="BTB" evidence="1">
    <location>
        <begin position="24"/>
        <end position="92"/>
    </location>
</feature>
<dbReference type="InterPro" id="IPR000210">
    <property type="entry name" value="BTB/POZ_dom"/>
</dbReference>
<dbReference type="PROSITE" id="PS50097">
    <property type="entry name" value="BTB"/>
    <property type="match status" value="1"/>
</dbReference>
<dbReference type="Gene3D" id="3.30.710.10">
    <property type="entry name" value="Potassium Channel Kv1.1, Chain A"/>
    <property type="match status" value="1"/>
</dbReference>
<dbReference type="OMA" id="RFEANSI"/>
<evidence type="ECO:0000313" key="3">
    <source>
        <dbReference type="Proteomes" id="UP000054359"/>
    </source>
</evidence>
<evidence type="ECO:0000313" key="2">
    <source>
        <dbReference type="EMBL" id="KFM79759.1"/>
    </source>
</evidence>
<name>A0A087UQX0_STEMI</name>
<dbReference type="SUPFAM" id="SSF54695">
    <property type="entry name" value="POZ domain"/>
    <property type="match status" value="1"/>
</dbReference>
<dbReference type="Pfam" id="PF00651">
    <property type="entry name" value="BTB"/>
    <property type="match status" value="1"/>
</dbReference>
<dbReference type="CDD" id="cd18186">
    <property type="entry name" value="BTB_POZ_ZBTB_KLHL-like"/>
    <property type="match status" value="1"/>
</dbReference>
<dbReference type="Pfam" id="PF07707">
    <property type="entry name" value="BACK"/>
    <property type="match status" value="1"/>
</dbReference>
<dbReference type="STRING" id="407821.A0A087UQX0"/>
<accession>A0A087UQX0</accession>
<dbReference type="AlphaFoldDB" id="A0A087UQX0"/>
<dbReference type="SMART" id="SM00225">
    <property type="entry name" value="BTB"/>
    <property type="match status" value="1"/>
</dbReference>
<feature type="non-terminal residue" evidence="2">
    <location>
        <position position="297"/>
    </location>
</feature>
<dbReference type="Gene3D" id="1.25.40.420">
    <property type="match status" value="1"/>
</dbReference>
<dbReference type="PANTHER" id="PTHR45774">
    <property type="entry name" value="BTB/POZ DOMAIN-CONTAINING"/>
    <property type="match status" value="1"/>
</dbReference>
<reference evidence="2 3" key="1">
    <citation type="submission" date="2013-11" db="EMBL/GenBank/DDBJ databases">
        <title>Genome sequencing of Stegodyphus mimosarum.</title>
        <authorList>
            <person name="Bechsgaard J."/>
        </authorList>
    </citation>
    <scope>NUCLEOTIDE SEQUENCE [LARGE SCALE GENOMIC DNA]</scope>
</reference>